<evidence type="ECO:0000259" key="1">
    <source>
        <dbReference type="Pfam" id="PF20684"/>
    </source>
</evidence>
<evidence type="ECO:0000313" key="3">
    <source>
        <dbReference type="Proteomes" id="UP000249757"/>
    </source>
</evidence>
<sequence>MSLLCTAISAIKLWAFQQLQGQKEFYYKCVPLIIWSMTELSVGIVVANLPPLRKSFDSLLRSILPTSLSHTRDSMRFKDLHLPAYFSRNTARDRASGGIGKSHTAVLATIDTNEEAIMRDIDTAESQKGDIAMFASRTRTNSSIG</sequence>
<organism evidence="2 3">
    <name type="scientific">Pyrenophora tritici-repentis</name>
    <dbReference type="NCBI Taxonomy" id="45151"/>
    <lineage>
        <taxon>Eukaryota</taxon>
        <taxon>Fungi</taxon>
        <taxon>Dikarya</taxon>
        <taxon>Ascomycota</taxon>
        <taxon>Pezizomycotina</taxon>
        <taxon>Dothideomycetes</taxon>
        <taxon>Pleosporomycetidae</taxon>
        <taxon>Pleosporales</taxon>
        <taxon>Pleosporineae</taxon>
        <taxon>Pleosporaceae</taxon>
        <taxon>Pyrenophora</taxon>
    </lineage>
</organism>
<dbReference type="Pfam" id="PF20684">
    <property type="entry name" value="Fung_rhodopsin"/>
    <property type="match status" value="1"/>
</dbReference>
<dbReference type="InterPro" id="IPR049326">
    <property type="entry name" value="Rhodopsin_dom_fungi"/>
</dbReference>
<feature type="domain" description="Rhodopsin" evidence="1">
    <location>
        <begin position="3"/>
        <end position="56"/>
    </location>
</feature>
<dbReference type="Proteomes" id="UP000249757">
    <property type="component" value="Unassembled WGS sequence"/>
</dbReference>
<keyword evidence="3" id="KW-1185">Reference proteome</keyword>
<comment type="caution">
    <text evidence="2">The sequence shown here is derived from an EMBL/GenBank/DDBJ whole genome shotgun (WGS) entry which is preliminary data.</text>
</comment>
<dbReference type="OrthoDB" id="4682787at2759"/>
<dbReference type="AlphaFoldDB" id="A0A2W1CWV2"/>
<reference evidence="3" key="1">
    <citation type="journal article" date="2022" name="Microb. Genom.">
        <title>A global pangenome for the wheat fungal pathogen Pyrenophora tritici-repentis and prediction of effector protein structural homology.</title>
        <authorList>
            <person name="Moolhuijzen P.M."/>
            <person name="See P.T."/>
            <person name="Shi G."/>
            <person name="Powell H.R."/>
            <person name="Cockram J."/>
            <person name="Jorgensen L.N."/>
            <person name="Benslimane H."/>
            <person name="Strelkov S.E."/>
            <person name="Turner J."/>
            <person name="Liu Z."/>
            <person name="Moffat C.S."/>
        </authorList>
    </citation>
    <scope>NUCLEOTIDE SEQUENCE [LARGE SCALE GENOMIC DNA]</scope>
</reference>
<dbReference type="EMBL" id="NRDI02000011">
    <property type="protein sequence ID" value="KAI1512675.1"/>
    <property type="molecule type" value="Genomic_DNA"/>
</dbReference>
<protein>
    <recommendedName>
        <fullName evidence="1">Rhodopsin domain-containing protein</fullName>
    </recommendedName>
</protein>
<gene>
    <name evidence="2" type="ORF">Ptr86124_008641</name>
</gene>
<name>A0A2W1CWV2_9PLEO</name>
<proteinExistence type="predicted"/>
<accession>A0A2W1CWV2</accession>
<evidence type="ECO:0000313" key="2">
    <source>
        <dbReference type="EMBL" id="KAI1512675.1"/>
    </source>
</evidence>